<dbReference type="Proteomes" id="UP000002524">
    <property type="component" value="Chromosome 1"/>
</dbReference>
<dbReference type="GeneID" id="69517574"/>
<accession>Q9RUQ6</accession>
<dbReference type="AlphaFoldDB" id="Q9RUQ6"/>
<organism evidence="3 4">
    <name type="scientific">Deinococcus radiodurans (strain ATCC 13939 / DSM 20539 / JCM 16871 / CCUG 27074 / LMG 4051 / NBRC 15346 / NCIMB 9279 / VKM B-1422 / R1)</name>
    <dbReference type="NCBI Taxonomy" id="243230"/>
    <lineage>
        <taxon>Bacteria</taxon>
        <taxon>Thermotogati</taxon>
        <taxon>Deinococcota</taxon>
        <taxon>Deinococci</taxon>
        <taxon>Deinococcales</taxon>
        <taxon>Deinococcaceae</taxon>
        <taxon>Deinococcus</taxon>
    </lineage>
</organism>
<dbReference type="ESTHER" id="deira-DR1326">
    <property type="family name" value="Dienelactone_hydrolase"/>
</dbReference>
<dbReference type="InterPro" id="IPR029058">
    <property type="entry name" value="AB_hydrolase_fold"/>
</dbReference>
<feature type="domain" description="Alpha/beta hydrolase fold-5" evidence="2">
    <location>
        <begin position="108"/>
        <end position="268"/>
    </location>
</feature>
<reference evidence="3 4" key="1">
    <citation type="journal article" date="1999" name="Science">
        <title>Genome sequence of the radioresistant bacterium Deinococcus radiodurans R1.</title>
        <authorList>
            <person name="White O."/>
            <person name="Eisen J.A."/>
            <person name="Heidelberg J.F."/>
            <person name="Hickey E.K."/>
            <person name="Peterson J.D."/>
            <person name="Dodson R.J."/>
            <person name="Haft D.H."/>
            <person name="Gwinn M.L."/>
            <person name="Nelson W.C."/>
            <person name="Richardson D.L."/>
            <person name="Moffat K.S."/>
            <person name="Qin H."/>
            <person name="Jiang L."/>
            <person name="Pamphile W."/>
            <person name="Crosby M."/>
            <person name="Shen M."/>
            <person name="Vamathevan J.J."/>
            <person name="Lam P."/>
            <person name="McDonald L."/>
            <person name="Utterback T."/>
            <person name="Zalewski C."/>
            <person name="Makarova K.S."/>
            <person name="Aravind L."/>
            <person name="Daly M.J."/>
            <person name="Minton K.W."/>
            <person name="Fleischmann R.D."/>
            <person name="Ketchum K.A."/>
            <person name="Nelson K.E."/>
            <person name="Salzberg S."/>
            <person name="Smith H.O."/>
            <person name="Venter J.C."/>
            <person name="Fraser C.M."/>
        </authorList>
    </citation>
    <scope>NUCLEOTIDE SEQUENCE [LARGE SCALE GENOMIC DNA]</scope>
    <source>
        <strain evidence="4">ATCC 13939 / DSM 20539 / JCM 16871 / LMG 4051 / NBRC 15346 / NCIMB 9279 / R1 / VKM B-1422</strain>
    </source>
</reference>
<dbReference type="PaxDb" id="243230-DR_1326"/>
<dbReference type="PIR" id="A75409">
    <property type="entry name" value="A75409"/>
</dbReference>
<dbReference type="GO" id="GO:0016787">
    <property type="term" value="F:hydrolase activity"/>
    <property type="evidence" value="ECO:0007669"/>
    <property type="project" value="InterPro"/>
</dbReference>
<dbReference type="RefSeq" id="WP_010887968.1">
    <property type="nucleotide sequence ID" value="NC_001263.1"/>
</dbReference>
<dbReference type="EnsemblBacteria" id="AAF10898">
    <property type="protein sequence ID" value="AAF10898"/>
    <property type="gene ID" value="DR_1326"/>
</dbReference>
<dbReference type="KEGG" id="dra:DR_1326"/>
<evidence type="ECO:0000256" key="1">
    <source>
        <dbReference type="SAM" id="MobiDB-lite"/>
    </source>
</evidence>
<feature type="compositionally biased region" description="Pro residues" evidence="1">
    <location>
        <begin position="1"/>
        <end position="21"/>
    </location>
</feature>
<evidence type="ECO:0000259" key="2">
    <source>
        <dbReference type="Pfam" id="PF12695"/>
    </source>
</evidence>
<dbReference type="HOGENOM" id="CLU_077889_0_0_0"/>
<dbReference type="eggNOG" id="COG2945">
    <property type="taxonomic scope" value="Bacteria"/>
</dbReference>
<evidence type="ECO:0000313" key="3">
    <source>
        <dbReference type="EMBL" id="AAF10898.1"/>
    </source>
</evidence>
<name>Q9RUQ6_DEIRA</name>
<protein>
    <submittedName>
        <fullName evidence="3">Carboxymethylenebutenolidase-related protein</fullName>
    </submittedName>
</protein>
<feature type="region of interest" description="Disordered" evidence="1">
    <location>
        <begin position="1"/>
        <end position="30"/>
    </location>
</feature>
<sequence length="292" mass="31180">MSAPSPAPQPPQREPPQPPPAQAQASRPRRRPLLHLSNRVKIWFASLLSLASGYVISNVRELAVRPPLVLGQDAVSTPASALARVTLEHDPQPFINIVPASAEVKTLLVFYPGGRVRPQAYEWLGRALAVRGVQTVIPAFPLDLAITGTERAEGLIARYGAGKRVVLAGHSLGGTVAAQYAALRPDKIDGLLLLAAYPAPNVNLHDARFPALSLLAEKDGVADAGLVRGGLERLPKNTRLTVLPGAVHSFFGRYGPQQGDGVPTVSRARAEREIVQAVETFIDQLPPHASQP</sequence>
<dbReference type="Pfam" id="PF12695">
    <property type="entry name" value="Abhydrolase_5"/>
    <property type="match status" value="1"/>
</dbReference>
<evidence type="ECO:0000313" key="4">
    <source>
        <dbReference type="Proteomes" id="UP000002524"/>
    </source>
</evidence>
<dbReference type="SUPFAM" id="SSF53474">
    <property type="entry name" value="alpha/beta-Hydrolases"/>
    <property type="match status" value="1"/>
</dbReference>
<dbReference type="OrthoDB" id="9780932at2"/>
<gene>
    <name evidence="3" type="ordered locus">DR_1326</name>
</gene>
<proteinExistence type="predicted"/>
<dbReference type="InParanoid" id="Q9RUQ6"/>
<dbReference type="STRING" id="243230.DR_1326"/>
<dbReference type="InterPro" id="IPR029059">
    <property type="entry name" value="AB_hydrolase_5"/>
</dbReference>
<keyword evidence="4" id="KW-1185">Reference proteome</keyword>
<dbReference type="EMBL" id="AE000513">
    <property type="protein sequence ID" value="AAF10898.1"/>
    <property type="molecule type" value="Genomic_DNA"/>
</dbReference>
<dbReference type="Gene3D" id="3.40.50.1820">
    <property type="entry name" value="alpha/beta hydrolase"/>
    <property type="match status" value="1"/>
</dbReference>
<dbReference type="PATRIC" id="fig|243230.17.peg.1521"/>